<accession>A0A1L3F9M8</accession>
<reference evidence="3 4" key="1">
    <citation type="submission" date="2016-11" db="EMBL/GenBank/DDBJ databases">
        <title>Complete Genome Sequence of Bradyrhizobium sp. strain J5, an isolated from soybean nodule in Hokkaido.</title>
        <authorList>
            <person name="Kanehara K."/>
        </authorList>
    </citation>
    <scope>NUCLEOTIDE SEQUENCE [LARGE SCALE GENOMIC DNA]</scope>
    <source>
        <strain evidence="3 4">J5</strain>
    </source>
</reference>
<dbReference type="PANTHER" id="PTHR35563">
    <property type="entry name" value="BARREL METAL-DEPENDENT HYDROLASE, PUTATIVE (AFU_ORTHOLOGUE AFUA_1G16240)-RELATED"/>
    <property type="match status" value="1"/>
</dbReference>
<dbReference type="InterPro" id="IPR052358">
    <property type="entry name" value="Aro_Compnd_Degr_Hydrolases"/>
</dbReference>
<evidence type="ECO:0000259" key="2">
    <source>
        <dbReference type="Pfam" id="PF04909"/>
    </source>
</evidence>
<dbReference type="Gene3D" id="3.20.20.140">
    <property type="entry name" value="Metal-dependent hydrolases"/>
    <property type="match status" value="1"/>
</dbReference>
<gene>
    <name evidence="3" type="ORF">BKD09_16740</name>
</gene>
<evidence type="ECO:0000313" key="3">
    <source>
        <dbReference type="EMBL" id="APG09974.1"/>
    </source>
</evidence>
<sequence length="303" mass="32938">MSLLTPAAQPIPDGPPPLANPRKPKIALPPGACDSHCHIYGPFARFPLPPERSFTPNEAPETALRRLHDHLGFTRAVIVQSQGHGHDHEPLLDALAVGRGRYRGVALLRPGDSPDLIRRFDVAGICGVRFSFMSHLGFPDLDAVRSVIAMVEPYGWHVAIHVGGSGLIDLEDFIGSIPTPVVIDHMARPDIGEGVEGPILTALLRCLESGRVWVKLSGAERLSKLHAPYEDVAPMVRSLFANAPERLLWGSDWPHVNLHGPMPDDGELVDFLGRLTTPGLRRRILVDNPAAFFGFPAIDAKTA</sequence>
<keyword evidence="3" id="KW-0378">Hydrolase</keyword>
<dbReference type="InterPro" id="IPR032466">
    <property type="entry name" value="Metal_Hydrolase"/>
</dbReference>
<feature type="compositionally biased region" description="Low complexity" evidence="1">
    <location>
        <begin position="1"/>
        <end position="11"/>
    </location>
</feature>
<dbReference type="EMBL" id="CP017637">
    <property type="protein sequence ID" value="APG09974.1"/>
    <property type="molecule type" value="Genomic_DNA"/>
</dbReference>
<evidence type="ECO:0000256" key="1">
    <source>
        <dbReference type="SAM" id="MobiDB-lite"/>
    </source>
</evidence>
<evidence type="ECO:0000313" key="4">
    <source>
        <dbReference type="Proteomes" id="UP000181962"/>
    </source>
</evidence>
<dbReference type="InterPro" id="IPR006680">
    <property type="entry name" value="Amidohydro-rel"/>
</dbReference>
<dbReference type="GO" id="GO:0016787">
    <property type="term" value="F:hydrolase activity"/>
    <property type="evidence" value="ECO:0007669"/>
    <property type="project" value="UniProtKB-KW"/>
</dbReference>
<dbReference type="Pfam" id="PF04909">
    <property type="entry name" value="Amidohydro_2"/>
    <property type="match status" value="1"/>
</dbReference>
<feature type="region of interest" description="Disordered" evidence="1">
    <location>
        <begin position="1"/>
        <end position="23"/>
    </location>
</feature>
<organism evidence="3 4">
    <name type="scientific">Bradyrhizobium japonicum</name>
    <dbReference type="NCBI Taxonomy" id="375"/>
    <lineage>
        <taxon>Bacteria</taxon>
        <taxon>Pseudomonadati</taxon>
        <taxon>Pseudomonadota</taxon>
        <taxon>Alphaproteobacteria</taxon>
        <taxon>Hyphomicrobiales</taxon>
        <taxon>Nitrobacteraceae</taxon>
        <taxon>Bradyrhizobium</taxon>
    </lineage>
</organism>
<name>A0A1L3F9M8_BRAJP</name>
<dbReference type="AlphaFoldDB" id="A0A1L3F9M8"/>
<proteinExistence type="predicted"/>
<dbReference type="SUPFAM" id="SSF51556">
    <property type="entry name" value="Metallo-dependent hydrolases"/>
    <property type="match status" value="1"/>
</dbReference>
<dbReference type="OrthoDB" id="9787654at2"/>
<dbReference type="PANTHER" id="PTHR35563:SF2">
    <property type="entry name" value="BARREL METAL-DEPENDENT HYDROLASE, PUTATIVE (AFU_ORTHOLOGUE AFUA_1G16240)-RELATED"/>
    <property type="match status" value="1"/>
</dbReference>
<feature type="domain" description="Amidohydrolase-related" evidence="2">
    <location>
        <begin position="33"/>
        <end position="295"/>
    </location>
</feature>
<protein>
    <submittedName>
        <fullName evidence="3">Amidohydrolase</fullName>
    </submittedName>
</protein>
<dbReference type="RefSeq" id="WP_071917276.1">
    <property type="nucleotide sequence ID" value="NZ_CP017637.1"/>
</dbReference>
<dbReference type="Proteomes" id="UP000181962">
    <property type="component" value="Chromosome"/>
</dbReference>